<dbReference type="WBParaSite" id="nRc.2.0.1.t25489-RA">
    <property type="protein sequence ID" value="nRc.2.0.1.t25489-RA"/>
    <property type="gene ID" value="nRc.2.0.1.g25489"/>
</dbReference>
<reference evidence="2" key="1">
    <citation type="submission" date="2022-11" db="UniProtKB">
        <authorList>
            <consortium name="WormBaseParasite"/>
        </authorList>
    </citation>
    <scope>IDENTIFICATION</scope>
</reference>
<organism evidence="1 2">
    <name type="scientific">Romanomermis culicivorax</name>
    <name type="common">Nematode worm</name>
    <dbReference type="NCBI Taxonomy" id="13658"/>
    <lineage>
        <taxon>Eukaryota</taxon>
        <taxon>Metazoa</taxon>
        <taxon>Ecdysozoa</taxon>
        <taxon>Nematoda</taxon>
        <taxon>Enoplea</taxon>
        <taxon>Dorylaimia</taxon>
        <taxon>Mermithida</taxon>
        <taxon>Mermithoidea</taxon>
        <taxon>Mermithidae</taxon>
        <taxon>Romanomermis</taxon>
    </lineage>
</organism>
<accession>A0A915JHA0</accession>
<sequence length="72" mass="8157">MKLLKISNERRQNFRLCPRFIQEAVGCYQPVGNASPQYRPRALKGYASGPSRPVIQNYAVNYREAAVSADLK</sequence>
<proteinExistence type="predicted"/>
<dbReference type="AlphaFoldDB" id="A0A915JHA0"/>
<protein>
    <submittedName>
        <fullName evidence="2">Uncharacterized protein</fullName>
    </submittedName>
</protein>
<dbReference type="Proteomes" id="UP000887565">
    <property type="component" value="Unplaced"/>
</dbReference>
<name>A0A915JHA0_ROMCU</name>
<evidence type="ECO:0000313" key="2">
    <source>
        <dbReference type="WBParaSite" id="nRc.2.0.1.t25489-RA"/>
    </source>
</evidence>
<evidence type="ECO:0000313" key="1">
    <source>
        <dbReference type="Proteomes" id="UP000887565"/>
    </source>
</evidence>
<keyword evidence="1" id="KW-1185">Reference proteome</keyword>